<reference evidence="7 8" key="1">
    <citation type="journal article" date="2019" name="Int. J. Syst. Evol. Microbiol.">
        <title>The Global Catalogue of Microorganisms (GCM) 10K type strain sequencing project: providing services to taxonomists for standard genome sequencing and annotation.</title>
        <authorList>
            <consortium name="The Broad Institute Genomics Platform"/>
            <consortium name="The Broad Institute Genome Sequencing Center for Infectious Disease"/>
            <person name="Wu L."/>
            <person name="Ma J."/>
        </authorList>
    </citation>
    <scope>NUCLEOTIDE SEQUENCE [LARGE SCALE GENOMIC DNA]</scope>
    <source>
        <strain evidence="7 8">JCM 4395</strain>
    </source>
</reference>
<dbReference type="GO" id="GO:0016787">
    <property type="term" value="F:hydrolase activity"/>
    <property type="evidence" value="ECO:0007669"/>
    <property type="project" value="UniProtKB-KW"/>
</dbReference>
<evidence type="ECO:0000313" key="8">
    <source>
        <dbReference type="Proteomes" id="UP001501777"/>
    </source>
</evidence>
<evidence type="ECO:0000256" key="3">
    <source>
        <dbReference type="PROSITE-ProRule" id="PRU01100"/>
    </source>
</evidence>
<keyword evidence="1 3" id="KW-0378">Hydrolase</keyword>
<keyword evidence="8" id="KW-1185">Reference proteome</keyword>
<feature type="domain" description="GH26" evidence="6">
    <location>
        <begin position="25"/>
        <end position="356"/>
    </location>
</feature>
<dbReference type="Pfam" id="PF02156">
    <property type="entry name" value="Glyco_hydro_26"/>
    <property type="match status" value="1"/>
</dbReference>
<dbReference type="Gene3D" id="3.20.20.80">
    <property type="entry name" value="Glycosidases"/>
    <property type="match status" value="1"/>
</dbReference>
<protein>
    <submittedName>
        <fullName evidence="7">Glycosyl hydrolase</fullName>
    </submittedName>
</protein>
<keyword evidence="2 3" id="KW-0326">Glycosidase</keyword>
<dbReference type="InterPro" id="IPR017853">
    <property type="entry name" value="GH"/>
</dbReference>
<organism evidence="7 8">
    <name type="scientific">Streptomyces longisporus</name>
    <dbReference type="NCBI Taxonomy" id="1948"/>
    <lineage>
        <taxon>Bacteria</taxon>
        <taxon>Bacillati</taxon>
        <taxon>Actinomycetota</taxon>
        <taxon>Actinomycetes</taxon>
        <taxon>Kitasatosporales</taxon>
        <taxon>Streptomycetaceae</taxon>
        <taxon>Streptomyces</taxon>
    </lineage>
</organism>
<evidence type="ECO:0000256" key="1">
    <source>
        <dbReference type="ARBA" id="ARBA00022801"/>
    </source>
</evidence>
<evidence type="ECO:0000313" key="7">
    <source>
        <dbReference type="EMBL" id="GAA2500976.1"/>
    </source>
</evidence>
<dbReference type="EMBL" id="BAAASG010000011">
    <property type="protein sequence ID" value="GAA2500976.1"/>
    <property type="molecule type" value="Genomic_DNA"/>
</dbReference>
<proteinExistence type="inferred from homology"/>
<dbReference type="InterPro" id="IPR022790">
    <property type="entry name" value="GH26_dom"/>
</dbReference>
<gene>
    <name evidence="7" type="ORF">GCM10010276_49180</name>
</gene>
<sequence length="430" mass="47406">MTPHRRRSAHRRLAIITAGAIVSAALAWGPASPADAARHPAAQRAVMPGALDPTPAPTNDARAYSVADVRRAAFGAFLDSEPEGLVRLREFSGWLGGTELRVGHTYLPGDVWENIEGGYNFLDSWAKWRLAKPDRLLVLNVPLMEHNEAQVSDIAVARLLRRAAAGEFDEHFRLLAKRLVDLGATDTVLVLGWEMNGVTYTHRCGPDPEDWIRYWRRIVTVMRSIPGQKFRFDFAPNRGADSIPWPKCYPGDDFVDIVGMDSYDQPRGMSFDEEVSEPYGLQFHVDFARQHHKPISYPEWGLYRNGDNVTYMLRMLAWMDEHKPLYNTITDYCPHGVWLCTENPRAAATYRAVLASSVLPEPTPVPVVPVPPAPVIPVPPEPTPVPLPTPVPTPPPPAVPEPPAPAAPTPPVPAVPTPPVTPQVPPAPSP</sequence>
<feature type="chain" id="PRO_5045980153" evidence="5">
    <location>
        <begin position="28"/>
        <end position="430"/>
    </location>
</feature>
<accession>A0ABN3MIX1</accession>
<feature type="signal peptide" evidence="5">
    <location>
        <begin position="1"/>
        <end position="27"/>
    </location>
</feature>
<dbReference type="RefSeq" id="WP_344402682.1">
    <property type="nucleotide sequence ID" value="NZ_BAAASG010000011.1"/>
</dbReference>
<feature type="active site" description="Proton donor" evidence="3">
    <location>
        <position position="194"/>
    </location>
</feature>
<evidence type="ECO:0000256" key="4">
    <source>
        <dbReference type="SAM" id="MobiDB-lite"/>
    </source>
</evidence>
<keyword evidence="5" id="KW-0732">Signal</keyword>
<feature type="active site" description="Nucleophile" evidence="3">
    <location>
        <position position="299"/>
    </location>
</feature>
<feature type="region of interest" description="Disordered" evidence="4">
    <location>
        <begin position="377"/>
        <end position="430"/>
    </location>
</feature>
<dbReference type="Proteomes" id="UP001501777">
    <property type="component" value="Unassembled WGS sequence"/>
</dbReference>
<name>A0ABN3MIX1_STRLO</name>
<comment type="similarity">
    <text evidence="3">Belongs to the glycosyl hydrolase 26 family.</text>
</comment>
<evidence type="ECO:0000259" key="6">
    <source>
        <dbReference type="PROSITE" id="PS51764"/>
    </source>
</evidence>
<evidence type="ECO:0000256" key="5">
    <source>
        <dbReference type="SAM" id="SignalP"/>
    </source>
</evidence>
<dbReference type="SUPFAM" id="SSF51445">
    <property type="entry name" value="(Trans)glycosidases"/>
    <property type="match status" value="1"/>
</dbReference>
<comment type="caution">
    <text evidence="7">The sequence shown here is derived from an EMBL/GenBank/DDBJ whole genome shotgun (WGS) entry which is preliminary data.</text>
</comment>
<dbReference type="PROSITE" id="PS51764">
    <property type="entry name" value="GH26"/>
    <property type="match status" value="1"/>
</dbReference>
<evidence type="ECO:0000256" key="2">
    <source>
        <dbReference type="ARBA" id="ARBA00023295"/>
    </source>
</evidence>